<gene>
    <name evidence="3" type="primary">dinJ</name>
    <name evidence="3" type="ORF">Defa_14040</name>
</gene>
<name>A0ABQ0E8C9_9BACT</name>
<dbReference type="PANTHER" id="PTHR38781">
    <property type="entry name" value="ANTITOXIN DINJ-RELATED"/>
    <property type="match status" value="1"/>
</dbReference>
<sequence>MPANDFVRARIDPKIKQQAAEVLAQMGLTVSDVCRMALTRVAHEKRLPFSLDASGESVHSTKGKEKS</sequence>
<dbReference type="InterPro" id="IPR013321">
    <property type="entry name" value="Arc_rbn_hlx_hlx"/>
</dbReference>
<keyword evidence="2" id="KW-1277">Toxin-antitoxin system</keyword>
<dbReference type="Pfam" id="PF04221">
    <property type="entry name" value="RelB"/>
    <property type="match status" value="1"/>
</dbReference>
<evidence type="ECO:0000313" key="3">
    <source>
        <dbReference type="EMBL" id="GAB1253917.1"/>
    </source>
</evidence>
<evidence type="ECO:0000313" key="4">
    <source>
        <dbReference type="Proteomes" id="UP001628192"/>
    </source>
</evidence>
<accession>A0ABQ0E8C9</accession>
<comment type="similarity">
    <text evidence="1">Belongs to the RelB/DinJ antitoxin family.</text>
</comment>
<keyword evidence="4" id="KW-1185">Reference proteome</keyword>
<dbReference type="Proteomes" id="UP001628192">
    <property type="component" value="Unassembled WGS sequence"/>
</dbReference>
<proteinExistence type="inferred from homology"/>
<comment type="caution">
    <text evidence="3">The sequence shown here is derived from an EMBL/GenBank/DDBJ whole genome shotgun (WGS) entry which is preliminary data.</text>
</comment>
<organism evidence="3 4">
    <name type="scientific">Desulfovibrio falkowii</name>
    <dbReference type="NCBI Taxonomy" id="3136602"/>
    <lineage>
        <taxon>Bacteria</taxon>
        <taxon>Pseudomonadati</taxon>
        <taxon>Thermodesulfobacteriota</taxon>
        <taxon>Desulfovibrionia</taxon>
        <taxon>Desulfovibrionales</taxon>
        <taxon>Desulfovibrionaceae</taxon>
        <taxon>Desulfovibrio</taxon>
    </lineage>
</organism>
<dbReference type="InterPro" id="IPR007337">
    <property type="entry name" value="RelB/DinJ"/>
</dbReference>
<reference evidence="3 4" key="1">
    <citation type="journal article" date="2025" name="Int. J. Syst. Evol. Microbiol.">
        <title>Desulfovibrio falkowii sp. nov., Porphyromonas miyakawae sp. nov., Mediterraneibacter flintii sp. nov. and Owariibacterium komagatae gen. nov., sp. nov., isolated from human faeces.</title>
        <authorList>
            <person name="Hamaguchi T."/>
            <person name="Ohara M."/>
            <person name="Hisatomi A."/>
            <person name="Sekiguchi K."/>
            <person name="Takeda J.I."/>
            <person name="Ueyama J."/>
            <person name="Ito M."/>
            <person name="Nishiwaki H."/>
            <person name="Ogi T."/>
            <person name="Hirayama M."/>
            <person name="Ohkuma M."/>
            <person name="Sakamoto M."/>
            <person name="Ohno K."/>
        </authorList>
    </citation>
    <scope>NUCLEOTIDE SEQUENCE [LARGE SCALE GENOMIC DNA]</scope>
    <source>
        <strain evidence="3 4">13CB8C</strain>
    </source>
</reference>
<dbReference type="PANTHER" id="PTHR38781:SF1">
    <property type="entry name" value="ANTITOXIN DINJ-RELATED"/>
    <property type="match status" value="1"/>
</dbReference>
<dbReference type="RefSeq" id="WP_407844516.1">
    <property type="nucleotide sequence ID" value="NZ_BAAFSG010000001.1"/>
</dbReference>
<protein>
    <submittedName>
        <fullName evidence="3">Type II toxin-antitoxin system antitoxin DinJ</fullName>
    </submittedName>
</protein>
<dbReference type="Gene3D" id="1.10.1220.10">
    <property type="entry name" value="Met repressor-like"/>
    <property type="match status" value="1"/>
</dbReference>
<evidence type="ECO:0000256" key="2">
    <source>
        <dbReference type="ARBA" id="ARBA00022649"/>
    </source>
</evidence>
<dbReference type="NCBIfam" id="TIGR02384">
    <property type="entry name" value="RelB_DinJ"/>
    <property type="match status" value="1"/>
</dbReference>
<evidence type="ECO:0000256" key="1">
    <source>
        <dbReference type="ARBA" id="ARBA00010562"/>
    </source>
</evidence>
<dbReference type="EMBL" id="BAAFSG010000001">
    <property type="protein sequence ID" value="GAB1253917.1"/>
    <property type="molecule type" value="Genomic_DNA"/>
</dbReference>